<dbReference type="EMBL" id="CP021112">
    <property type="protein sequence ID" value="ARQ01088.1"/>
    <property type="molecule type" value="Genomic_DNA"/>
</dbReference>
<name>A0A1W6ZUY7_9HYPH</name>
<organism evidence="1 2">
    <name type="scientific">Pseudorhodoplanes sinuspersici</name>
    <dbReference type="NCBI Taxonomy" id="1235591"/>
    <lineage>
        <taxon>Bacteria</taxon>
        <taxon>Pseudomonadati</taxon>
        <taxon>Pseudomonadota</taxon>
        <taxon>Alphaproteobacteria</taxon>
        <taxon>Hyphomicrobiales</taxon>
        <taxon>Pseudorhodoplanes</taxon>
    </lineage>
</organism>
<dbReference type="OrthoDB" id="8449237at2"/>
<evidence type="ECO:0000313" key="2">
    <source>
        <dbReference type="Proteomes" id="UP000194137"/>
    </source>
</evidence>
<evidence type="ECO:0000313" key="1">
    <source>
        <dbReference type="EMBL" id="ARQ01088.1"/>
    </source>
</evidence>
<reference evidence="1 2" key="1">
    <citation type="submission" date="2017-05" db="EMBL/GenBank/DDBJ databases">
        <title>Full genome sequence of Pseudorhodoplanes sinuspersici.</title>
        <authorList>
            <person name="Dastgheib S.M.M."/>
            <person name="Shavandi M."/>
            <person name="Tirandaz H."/>
        </authorList>
    </citation>
    <scope>NUCLEOTIDE SEQUENCE [LARGE SCALE GENOMIC DNA]</scope>
    <source>
        <strain evidence="1 2">RIPI110</strain>
    </source>
</reference>
<keyword evidence="2" id="KW-1185">Reference proteome</keyword>
<dbReference type="Proteomes" id="UP000194137">
    <property type="component" value="Chromosome"/>
</dbReference>
<sequence>MTEIAAAPDASKPGASKLALRPAYFVMAAGAFAAMFAAILGPSLWFLTWVHIMFGVLWTGIDLFLGFIIGPIIRRLPFEMRKAMIGALIPRTMVLMPTLAIITGTAGYYLAQRMGYMDLGYPEFYWVAAALAILAVLTVQGLGILTPINILVFLEMQKAQPDGEKIGRWIKTYVRVVAIQGTMQVVMIVIMARFGSGL</sequence>
<proteinExistence type="predicted"/>
<dbReference type="AlphaFoldDB" id="A0A1W6ZUY7"/>
<accession>A0A1W6ZUY7</accession>
<protein>
    <submittedName>
        <fullName evidence="1">Uncharacterized protein</fullName>
    </submittedName>
</protein>
<dbReference type="RefSeq" id="WP_086089483.1">
    <property type="nucleotide sequence ID" value="NZ_CP021112.1"/>
</dbReference>
<dbReference type="KEGG" id="psin:CAK95_19805"/>
<dbReference type="STRING" id="1235591.CAK95_19805"/>
<gene>
    <name evidence="1" type="ORF">CAK95_19805</name>
</gene>